<evidence type="ECO:0000313" key="2">
    <source>
        <dbReference type="Proteomes" id="UP000325563"/>
    </source>
</evidence>
<dbReference type="Proteomes" id="UP000325563">
    <property type="component" value="Chromosome"/>
</dbReference>
<keyword evidence="2" id="KW-1185">Reference proteome</keyword>
<proteinExistence type="predicted"/>
<dbReference type="RefSeq" id="WP_132761114.1">
    <property type="nucleotide sequence ID" value="NZ_BNBW01000016.1"/>
</dbReference>
<organism evidence="1 2">
    <name type="scientific">Streptomyces vinaceus</name>
    <dbReference type="NCBI Taxonomy" id="1960"/>
    <lineage>
        <taxon>Bacteria</taxon>
        <taxon>Bacillati</taxon>
        <taxon>Actinomycetota</taxon>
        <taxon>Actinomycetes</taxon>
        <taxon>Kitasatosporales</taxon>
        <taxon>Streptomycetaceae</taxon>
        <taxon>Streptomyces</taxon>
    </lineage>
</organism>
<dbReference type="GeneID" id="95615289"/>
<dbReference type="EMBL" id="CP023692">
    <property type="protein sequence ID" value="QEV50249.1"/>
    <property type="molecule type" value="Genomic_DNA"/>
</dbReference>
<name>A0A5J6JHG2_STRVI</name>
<accession>A0A5J6JHG2</accession>
<dbReference type="KEGG" id="svn:CP980_32635"/>
<reference evidence="1 2" key="1">
    <citation type="submission" date="2017-09" db="EMBL/GenBank/DDBJ databases">
        <authorList>
            <person name="Lee N."/>
            <person name="Cho B.-K."/>
        </authorList>
    </citation>
    <scope>NUCLEOTIDE SEQUENCE [LARGE SCALE GENOMIC DNA]</scope>
    <source>
        <strain evidence="1 2">ATCC 27476</strain>
    </source>
</reference>
<protein>
    <submittedName>
        <fullName evidence="1">Uncharacterized protein</fullName>
    </submittedName>
</protein>
<sequence>MQALDGGDGFLAKSAALTGFSEEELRATGMSQEYRAVVRERAGADRYRLFMEEEPCPDRADEGHGPQEARAELADAVIHLWYTGSWPGLDGAAPFTVSARAYAAGLVWRAFGGQPPGVGPGGFGSWAGAPGDVAAGAGAAR</sequence>
<gene>
    <name evidence="1" type="ORF">CP980_32635</name>
</gene>
<dbReference type="AlphaFoldDB" id="A0A5J6JHG2"/>
<evidence type="ECO:0000313" key="1">
    <source>
        <dbReference type="EMBL" id="QEV50249.1"/>
    </source>
</evidence>